<evidence type="ECO:0000256" key="4">
    <source>
        <dbReference type="ARBA" id="ARBA00023002"/>
    </source>
</evidence>
<dbReference type="Proteomes" id="UP001412067">
    <property type="component" value="Unassembled WGS sequence"/>
</dbReference>
<dbReference type="InterPro" id="IPR017972">
    <property type="entry name" value="Cyt_P450_CS"/>
</dbReference>
<comment type="caution">
    <text evidence="8">The sequence shown here is derived from an EMBL/GenBank/DDBJ whole genome shotgun (WGS) entry which is preliminary data.</text>
</comment>
<dbReference type="PRINTS" id="PR00463">
    <property type="entry name" value="EP450I"/>
</dbReference>
<reference evidence="8 9" key="1">
    <citation type="journal article" date="2022" name="Nat. Plants">
        <title>Genomes of leafy and leafless Platanthera orchids illuminate the evolution of mycoheterotrophy.</title>
        <authorList>
            <person name="Li M.H."/>
            <person name="Liu K.W."/>
            <person name="Li Z."/>
            <person name="Lu H.C."/>
            <person name="Ye Q.L."/>
            <person name="Zhang D."/>
            <person name="Wang J.Y."/>
            <person name="Li Y.F."/>
            <person name="Zhong Z.M."/>
            <person name="Liu X."/>
            <person name="Yu X."/>
            <person name="Liu D.K."/>
            <person name="Tu X.D."/>
            <person name="Liu B."/>
            <person name="Hao Y."/>
            <person name="Liao X.Y."/>
            <person name="Jiang Y.T."/>
            <person name="Sun W.H."/>
            <person name="Chen J."/>
            <person name="Chen Y.Q."/>
            <person name="Ai Y."/>
            <person name="Zhai J.W."/>
            <person name="Wu S.S."/>
            <person name="Zhou Z."/>
            <person name="Hsiao Y.Y."/>
            <person name="Wu W.L."/>
            <person name="Chen Y.Y."/>
            <person name="Lin Y.F."/>
            <person name="Hsu J.L."/>
            <person name="Li C.Y."/>
            <person name="Wang Z.W."/>
            <person name="Zhao X."/>
            <person name="Zhong W.Y."/>
            <person name="Ma X.K."/>
            <person name="Ma L."/>
            <person name="Huang J."/>
            <person name="Chen G.Z."/>
            <person name="Huang M.Z."/>
            <person name="Huang L."/>
            <person name="Peng D.H."/>
            <person name="Luo Y.B."/>
            <person name="Zou S.Q."/>
            <person name="Chen S.P."/>
            <person name="Lan S."/>
            <person name="Tsai W.C."/>
            <person name="Van de Peer Y."/>
            <person name="Liu Z.J."/>
        </authorList>
    </citation>
    <scope>NUCLEOTIDE SEQUENCE [LARGE SCALE GENOMIC DNA]</scope>
    <source>
        <strain evidence="8">Lor288</strain>
    </source>
</reference>
<dbReference type="Gene3D" id="1.10.630.10">
    <property type="entry name" value="Cytochrome P450"/>
    <property type="match status" value="1"/>
</dbReference>
<keyword evidence="6" id="KW-0503">Monooxygenase</keyword>
<keyword evidence="3 6" id="KW-0479">Metal-binding</keyword>
<evidence type="ECO:0000313" key="9">
    <source>
        <dbReference type="Proteomes" id="UP001412067"/>
    </source>
</evidence>
<evidence type="ECO:0000256" key="5">
    <source>
        <dbReference type="ARBA" id="ARBA00023004"/>
    </source>
</evidence>
<dbReference type="PRINTS" id="PR00385">
    <property type="entry name" value="P450"/>
</dbReference>
<organism evidence="8 9">
    <name type="scientific">Platanthera guangdongensis</name>
    <dbReference type="NCBI Taxonomy" id="2320717"/>
    <lineage>
        <taxon>Eukaryota</taxon>
        <taxon>Viridiplantae</taxon>
        <taxon>Streptophyta</taxon>
        <taxon>Embryophyta</taxon>
        <taxon>Tracheophyta</taxon>
        <taxon>Spermatophyta</taxon>
        <taxon>Magnoliopsida</taxon>
        <taxon>Liliopsida</taxon>
        <taxon>Asparagales</taxon>
        <taxon>Orchidaceae</taxon>
        <taxon>Orchidoideae</taxon>
        <taxon>Orchideae</taxon>
        <taxon>Orchidinae</taxon>
        <taxon>Platanthera</taxon>
    </lineage>
</organism>
<evidence type="ECO:0000256" key="1">
    <source>
        <dbReference type="ARBA" id="ARBA00010617"/>
    </source>
</evidence>
<dbReference type="PROSITE" id="PS00086">
    <property type="entry name" value="CYTOCHROME_P450"/>
    <property type="match status" value="1"/>
</dbReference>
<evidence type="ECO:0000313" key="8">
    <source>
        <dbReference type="EMBL" id="KAK8964353.1"/>
    </source>
</evidence>
<dbReference type="InterPro" id="IPR002401">
    <property type="entry name" value="Cyt_P450_E_grp-I"/>
</dbReference>
<keyword evidence="2 6" id="KW-0349">Heme</keyword>
<evidence type="ECO:0000256" key="2">
    <source>
        <dbReference type="ARBA" id="ARBA00022617"/>
    </source>
</evidence>
<sequence length="512" mass="57160">MAVLRHLFAAVALPVTLLLLLFLFRRHHQKKPHLPPGPPGWPIVGNLFQVAFSGKQFTQYVSDLIPIHGDLFTVRMGVRTLIFIAGADLAREALVEKSLLFVNRPAENPTRSVFSCNKLTVNSALYGPEWRSLRRNMVSGMLSSARLREFSDLRRAAMDRFIDRIRAEAASSGGAGGAGAVWVLQNARFAVFCILLKMCFGLELDEETVVLVDVLMKKVLNTISPRLDEFLPLLRPFFSGKRAEAMEVRREQIKTVVSLIEKRREILKNPGDYPGAAAFSYLDSLLDFQIDGRSTAITDVELVTLCSELLNGGTDTTATAVEWGIAQLIDKPHLQQRMFEEINSVVVSDDPRPVTEKETEKMVFLQAFVKELLRKHPPTYFSLTHAAVKPEKLGGYDIPPDANLEIYFPAISEDPRLWSRPEEFDPERFLTGGESADITGVKEIKMIPFGAGRRVCPGLAMGTTHITLMLARMVQAFEWRPSPEAANVNFGSKLEFTVVMSPPLRATVVPRN</sequence>
<keyword evidence="7" id="KW-0812">Transmembrane</keyword>
<comment type="similarity">
    <text evidence="1 6">Belongs to the cytochrome P450 family.</text>
</comment>
<protein>
    <submittedName>
        <fullName evidence="8">Cytochrome P450 77A4</fullName>
    </submittedName>
</protein>
<keyword evidence="7" id="KW-1133">Transmembrane helix</keyword>
<dbReference type="PANTHER" id="PTHR47944:SF19">
    <property type="entry name" value="CYTOCHROME P450 77A4"/>
    <property type="match status" value="1"/>
</dbReference>
<keyword evidence="9" id="KW-1185">Reference proteome</keyword>
<dbReference type="InterPro" id="IPR001128">
    <property type="entry name" value="Cyt_P450"/>
</dbReference>
<proteinExistence type="inferred from homology"/>
<feature type="transmembrane region" description="Helical" evidence="7">
    <location>
        <begin position="6"/>
        <end position="24"/>
    </location>
</feature>
<name>A0ABR2MK33_9ASPA</name>
<evidence type="ECO:0000256" key="7">
    <source>
        <dbReference type="SAM" id="Phobius"/>
    </source>
</evidence>
<keyword evidence="5 6" id="KW-0408">Iron</keyword>
<dbReference type="CDD" id="cd11075">
    <property type="entry name" value="CYP77_89"/>
    <property type="match status" value="1"/>
</dbReference>
<dbReference type="Pfam" id="PF00067">
    <property type="entry name" value="p450"/>
    <property type="match status" value="1"/>
</dbReference>
<accession>A0ABR2MK33</accession>
<gene>
    <name evidence="8" type="primary">CYP77A4</name>
    <name evidence="8" type="ORF">KSP40_PGU022415</name>
</gene>
<evidence type="ECO:0000256" key="3">
    <source>
        <dbReference type="ARBA" id="ARBA00022723"/>
    </source>
</evidence>
<dbReference type="EMBL" id="JBBWWR010000007">
    <property type="protein sequence ID" value="KAK8964353.1"/>
    <property type="molecule type" value="Genomic_DNA"/>
</dbReference>
<dbReference type="SUPFAM" id="SSF48264">
    <property type="entry name" value="Cytochrome P450"/>
    <property type="match status" value="1"/>
</dbReference>
<keyword evidence="4 6" id="KW-0560">Oxidoreductase</keyword>
<keyword evidence="7" id="KW-0472">Membrane</keyword>
<dbReference type="PANTHER" id="PTHR47944">
    <property type="entry name" value="CYTOCHROME P450 98A9"/>
    <property type="match status" value="1"/>
</dbReference>
<dbReference type="InterPro" id="IPR036396">
    <property type="entry name" value="Cyt_P450_sf"/>
</dbReference>
<evidence type="ECO:0000256" key="6">
    <source>
        <dbReference type="RuleBase" id="RU000461"/>
    </source>
</evidence>